<reference evidence="2" key="1">
    <citation type="submission" date="2016-01" db="EMBL/GenBank/DDBJ databases">
        <authorList>
            <person name="Mitreva M."/>
            <person name="Pepin K.H."/>
            <person name="Mihindukulasuriya K.A."/>
            <person name="Fulton R."/>
            <person name="Fronick C."/>
            <person name="O'Laughlin M."/>
            <person name="Miner T."/>
            <person name="Herter B."/>
            <person name="Rosa B.A."/>
            <person name="Cordes M."/>
            <person name="Tomlinson C."/>
            <person name="Wollam A."/>
            <person name="Palsikar V.B."/>
            <person name="Mardis E.R."/>
            <person name="Wilson R.K."/>
        </authorList>
    </citation>
    <scope>NUCLEOTIDE SEQUENCE [LARGE SCALE GENOMIC DNA]</scope>
    <source>
        <strain evidence="2">GED7749B</strain>
    </source>
</reference>
<dbReference type="Proteomes" id="UP000070376">
    <property type="component" value="Unassembled WGS sequence"/>
</dbReference>
<accession>A0A133KJC1</accession>
<dbReference type="EMBL" id="LRPN01000112">
    <property type="protein sequence ID" value="KWZ79673.1"/>
    <property type="molecule type" value="Genomic_DNA"/>
</dbReference>
<evidence type="ECO:0000313" key="1">
    <source>
        <dbReference type="EMBL" id="KWZ79673.1"/>
    </source>
</evidence>
<protein>
    <submittedName>
        <fullName evidence="1">Uncharacterized protein</fullName>
    </submittedName>
</protein>
<name>A0A133KJC1_HEYCO</name>
<dbReference type="AlphaFoldDB" id="A0A133KJC1"/>
<organism evidence="1 2">
    <name type="scientific">Heyndrickxia coagulans</name>
    <name type="common">Weizmannia coagulans</name>
    <dbReference type="NCBI Taxonomy" id="1398"/>
    <lineage>
        <taxon>Bacteria</taxon>
        <taxon>Bacillati</taxon>
        <taxon>Bacillota</taxon>
        <taxon>Bacilli</taxon>
        <taxon>Bacillales</taxon>
        <taxon>Bacillaceae</taxon>
        <taxon>Heyndrickxia</taxon>
    </lineage>
</organism>
<sequence>MLRYKTNLAPFLNIEPLQIHLSTKILRDFHTDNRFTHGSIPYKDLSWSNQANIGYFYKINLPKKNNCSSLYYINEWFVYIPAYSLIYPLENKKSGCSRRKNSGVPRQATRPGNAHCKNTAIMFIRNVPLPSGFLPVPVSSNFPAHADRIGIVQQVYVITPGCEKLPG</sequence>
<proteinExistence type="predicted"/>
<comment type="caution">
    <text evidence="1">The sequence shown here is derived from an EMBL/GenBank/DDBJ whole genome shotgun (WGS) entry which is preliminary data.</text>
</comment>
<evidence type="ECO:0000313" key="2">
    <source>
        <dbReference type="Proteomes" id="UP000070376"/>
    </source>
</evidence>
<gene>
    <name evidence="1" type="ORF">HMPREF3213_02536</name>
</gene>